<dbReference type="InterPro" id="IPR050680">
    <property type="entry name" value="YpeA/RimI_acetyltransf"/>
</dbReference>
<dbReference type="EMBL" id="CP017480">
    <property type="protein sequence ID" value="APG02993.1"/>
    <property type="molecule type" value="Genomic_DNA"/>
</dbReference>
<dbReference type="InterPro" id="IPR000182">
    <property type="entry name" value="GNAT_dom"/>
</dbReference>
<dbReference type="Gene3D" id="3.40.630.30">
    <property type="match status" value="1"/>
</dbReference>
<evidence type="ECO:0000256" key="1">
    <source>
        <dbReference type="ARBA" id="ARBA00022679"/>
    </source>
</evidence>
<dbReference type="Pfam" id="PF00583">
    <property type="entry name" value="Acetyltransf_1"/>
    <property type="match status" value="1"/>
</dbReference>
<sequence>MSDSPFLIRLAESDDDEFILDLVPRFISFPLPNGRTRTDCLKGIEADLVHHLDDQPPNSYIFVVENEDGDAVGFLQLQKTKDFFTHRDNCHIANIAVAQKYEGVGVGKFMLAYADSWAKEHHCQFVTLAVLPGNEKARDLYVSHGFDTDLMRLAKPVR</sequence>
<dbReference type="InterPro" id="IPR016181">
    <property type="entry name" value="Acyl_CoA_acyltransferase"/>
</dbReference>
<keyword evidence="4" id="KW-1185">Reference proteome</keyword>
<dbReference type="SUPFAM" id="SSF55729">
    <property type="entry name" value="Acyl-CoA N-acyltransferases (Nat)"/>
    <property type="match status" value="1"/>
</dbReference>
<evidence type="ECO:0000313" key="3">
    <source>
        <dbReference type="EMBL" id="APG02993.1"/>
    </source>
</evidence>
<dbReference type="KEGG" id="lrz:BJI69_03110"/>
<proteinExistence type="predicted"/>
<dbReference type="AlphaFoldDB" id="A0A0G9HBD2"/>
<dbReference type="Proteomes" id="UP000182987">
    <property type="component" value="Chromosome"/>
</dbReference>
<organism evidence="3 4">
    <name type="scientific">Luteibacter rhizovicinus DSM 16549</name>
    <dbReference type="NCBI Taxonomy" id="1440763"/>
    <lineage>
        <taxon>Bacteria</taxon>
        <taxon>Pseudomonadati</taxon>
        <taxon>Pseudomonadota</taxon>
        <taxon>Gammaproteobacteria</taxon>
        <taxon>Lysobacterales</taxon>
        <taxon>Rhodanobacteraceae</taxon>
        <taxon>Luteibacter</taxon>
    </lineage>
</organism>
<dbReference type="PATRIC" id="fig|1440763.5.peg.3578"/>
<protein>
    <submittedName>
        <fullName evidence="3">GNAT family N-acetyltransferase</fullName>
    </submittedName>
</protein>
<gene>
    <name evidence="3" type="ORF">BJI69_03110</name>
</gene>
<keyword evidence="1" id="KW-0808">Transferase</keyword>
<dbReference type="PANTHER" id="PTHR43420">
    <property type="entry name" value="ACETYLTRANSFERASE"/>
    <property type="match status" value="1"/>
</dbReference>
<evidence type="ECO:0000256" key="2">
    <source>
        <dbReference type="ARBA" id="ARBA00023315"/>
    </source>
</evidence>
<dbReference type="RefSeq" id="WP_046968995.1">
    <property type="nucleotide sequence ID" value="NZ_CP017480.1"/>
</dbReference>
<keyword evidence="2" id="KW-0012">Acyltransferase</keyword>
<name>A0A0G9HBD2_9GAMM</name>
<reference evidence="4" key="1">
    <citation type="submission" date="2016-09" db="EMBL/GenBank/DDBJ databases">
        <authorList>
            <person name="Lysoe E."/>
        </authorList>
    </citation>
    <scope>NUCLEOTIDE SEQUENCE [LARGE SCALE GENOMIC DNA]</scope>
    <source>
        <strain evidence="4">LJ96T</strain>
    </source>
</reference>
<dbReference type="PANTHER" id="PTHR43420:SF12">
    <property type="entry name" value="N-ACETYLTRANSFERASE DOMAIN-CONTAINING PROTEIN"/>
    <property type="match status" value="1"/>
</dbReference>
<dbReference type="CDD" id="cd04301">
    <property type="entry name" value="NAT_SF"/>
    <property type="match status" value="1"/>
</dbReference>
<accession>A0A0G9HBD2</accession>
<evidence type="ECO:0000313" key="4">
    <source>
        <dbReference type="Proteomes" id="UP000182987"/>
    </source>
</evidence>
<dbReference type="STRING" id="1440763.BJI69_03110"/>
<dbReference type="PROSITE" id="PS51186">
    <property type="entry name" value="GNAT"/>
    <property type="match status" value="1"/>
</dbReference>
<dbReference type="OrthoDB" id="5173601at2"/>
<dbReference type="GO" id="GO:0016747">
    <property type="term" value="F:acyltransferase activity, transferring groups other than amino-acyl groups"/>
    <property type="evidence" value="ECO:0007669"/>
    <property type="project" value="InterPro"/>
</dbReference>